<reference evidence="2" key="1">
    <citation type="submission" date="2016-10" db="EMBL/GenBank/DDBJ databases">
        <authorList>
            <person name="Varghese N."/>
            <person name="Submissions S."/>
        </authorList>
    </citation>
    <scope>NUCLEOTIDE SEQUENCE [LARGE SCALE GENOMIC DNA]</scope>
    <source>
        <strain evidence="2">CGMCC 1.7655</strain>
    </source>
</reference>
<dbReference type="STRING" id="525640.SAMN04487971_109117"/>
<dbReference type="EMBL" id="FNGE01000009">
    <property type="protein sequence ID" value="SDL36356.1"/>
    <property type="molecule type" value="Genomic_DNA"/>
</dbReference>
<protein>
    <submittedName>
        <fullName evidence="1">Uncharacterized protein</fullName>
    </submittedName>
</protein>
<gene>
    <name evidence="1" type="ORF">SAMN04487971_109117</name>
</gene>
<proteinExistence type="predicted"/>
<dbReference type="AlphaFoldDB" id="A0A1G9JGN9"/>
<organism evidence="1 2">
    <name type="scientific">Paracoccus chinensis</name>
    <dbReference type="NCBI Taxonomy" id="525640"/>
    <lineage>
        <taxon>Bacteria</taxon>
        <taxon>Pseudomonadati</taxon>
        <taxon>Pseudomonadota</taxon>
        <taxon>Alphaproteobacteria</taxon>
        <taxon>Rhodobacterales</taxon>
        <taxon>Paracoccaceae</taxon>
        <taxon>Paracoccus</taxon>
    </lineage>
</organism>
<dbReference type="Proteomes" id="UP000199555">
    <property type="component" value="Unassembled WGS sequence"/>
</dbReference>
<evidence type="ECO:0000313" key="1">
    <source>
        <dbReference type="EMBL" id="SDL36356.1"/>
    </source>
</evidence>
<accession>A0A1G9JGN9</accession>
<dbReference type="RefSeq" id="WP_090755981.1">
    <property type="nucleotide sequence ID" value="NZ_FNGE01000009.1"/>
</dbReference>
<name>A0A1G9JGN9_9RHOB</name>
<sequence length="65" mass="6796">MTSPAPDAPATEVQAWAVLGADGKIAEFSAYLMAFADQQDAVDHALPEEGERVAPVTIRIGEATP</sequence>
<evidence type="ECO:0000313" key="2">
    <source>
        <dbReference type="Proteomes" id="UP000199555"/>
    </source>
</evidence>
<keyword evidence="2" id="KW-1185">Reference proteome</keyword>